<name>A0A1H0YMB8_9ACTN</name>
<gene>
    <name evidence="2" type="ORF">SAMN04489718_0551</name>
</gene>
<evidence type="ECO:0000313" key="3">
    <source>
        <dbReference type="Proteomes" id="UP000199301"/>
    </source>
</evidence>
<accession>A0A1H0YMB8</accession>
<keyword evidence="3" id="KW-1185">Reference proteome</keyword>
<evidence type="ECO:0000313" key="2">
    <source>
        <dbReference type="EMBL" id="SDQ16250.1"/>
    </source>
</evidence>
<evidence type="ECO:0000256" key="1">
    <source>
        <dbReference type="SAM" id="MobiDB-lite"/>
    </source>
</evidence>
<sequence>MPGNVVLSPRRCALQVLPEGRCGSDEEVEQAVPQRPDEQLFD</sequence>
<organism evidence="2 3">
    <name type="scientific">Actinopolyspora saharensis</name>
    <dbReference type="NCBI Taxonomy" id="995062"/>
    <lineage>
        <taxon>Bacteria</taxon>
        <taxon>Bacillati</taxon>
        <taxon>Actinomycetota</taxon>
        <taxon>Actinomycetes</taxon>
        <taxon>Actinopolysporales</taxon>
        <taxon>Actinopolysporaceae</taxon>
        <taxon>Actinopolyspora</taxon>
    </lineage>
</organism>
<dbReference type="Proteomes" id="UP000199301">
    <property type="component" value="Unassembled WGS sequence"/>
</dbReference>
<reference evidence="3" key="1">
    <citation type="submission" date="2016-10" db="EMBL/GenBank/DDBJ databases">
        <authorList>
            <person name="Varghese N."/>
            <person name="Submissions S."/>
        </authorList>
    </citation>
    <scope>NUCLEOTIDE SEQUENCE [LARGE SCALE GENOMIC DNA]</scope>
    <source>
        <strain evidence="3">DSM 45459</strain>
    </source>
</reference>
<feature type="region of interest" description="Disordered" evidence="1">
    <location>
        <begin position="23"/>
        <end position="42"/>
    </location>
</feature>
<proteinExistence type="predicted"/>
<dbReference type="EMBL" id="FNKO01000001">
    <property type="protein sequence ID" value="SDQ16250.1"/>
    <property type="molecule type" value="Genomic_DNA"/>
</dbReference>
<dbReference type="AlphaFoldDB" id="A0A1H0YMB8"/>
<protein>
    <submittedName>
        <fullName evidence="2">Uncharacterized protein</fullName>
    </submittedName>
</protein>